<feature type="compositionally biased region" description="Polar residues" evidence="12">
    <location>
        <begin position="23"/>
        <end position="45"/>
    </location>
</feature>
<name>A0A8C7ZP25_9TELE</name>
<keyword evidence="11" id="KW-0175">Coiled coil</keyword>
<feature type="compositionally biased region" description="Polar residues" evidence="12">
    <location>
        <begin position="767"/>
        <end position="779"/>
    </location>
</feature>
<evidence type="ECO:0000259" key="13">
    <source>
        <dbReference type="PROSITE" id="PS50112"/>
    </source>
</evidence>
<dbReference type="InterPro" id="IPR013655">
    <property type="entry name" value="PAS_fold_3"/>
</dbReference>
<proteinExistence type="predicted"/>
<comment type="subcellular location">
    <subcellularLocation>
        <location evidence="2">Cytoplasm</location>
    </subcellularLocation>
    <subcellularLocation>
        <location evidence="1">Nucleus</location>
    </subcellularLocation>
</comment>
<dbReference type="InterPro" id="IPR050760">
    <property type="entry name" value="Period_circadian_regulator"/>
</dbReference>
<dbReference type="GO" id="GO:0005634">
    <property type="term" value="C:nucleus"/>
    <property type="evidence" value="ECO:0007669"/>
    <property type="project" value="UniProtKB-SubCell"/>
</dbReference>
<dbReference type="PANTHER" id="PTHR11269">
    <property type="entry name" value="PERIOD CIRCADIAN PROTEIN"/>
    <property type="match status" value="1"/>
</dbReference>
<keyword evidence="4" id="KW-0677">Repeat</keyword>
<dbReference type="GO" id="GO:0005737">
    <property type="term" value="C:cytoplasm"/>
    <property type="evidence" value="ECO:0007669"/>
    <property type="project" value="UniProtKB-SubCell"/>
</dbReference>
<feature type="compositionally biased region" description="Low complexity" evidence="12">
    <location>
        <begin position="1"/>
        <end position="15"/>
    </location>
</feature>
<dbReference type="GO" id="GO:0000976">
    <property type="term" value="F:transcription cis-regulatory region binding"/>
    <property type="evidence" value="ECO:0007669"/>
    <property type="project" value="TreeGrafter"/>
</dbReference>
<dbReference type="GO" id="GO:0032922">
    <property type="term" value="P:circadian regulation of gene expression"/>
    <property type="evidence" value="ECO:0007669"/>
    <property type="project" value="TreeGrafter"/>
</dbReference>
<feature type="region of interest" description="Disordered" evidence="12">
    <location>
        <begin position="840"/>
        <end position="860"/>
    </location>
</feature>
<dbReference type="InterPro" id="IPR035965">
    <property type="entry name" value="PAS-like_dom_sf"/>
</dbReference>
<reference evidence="14" key="2">
    <citation type="submission" date="2025-09" db="UniProtKB">
        <authorList>
            <consortium name="Ensembl"/>
        </authorList>
    </citation>
    <scope>IDENTIFICATION</scope>
</reference>
<dbReference type="Pfam" id="PF23170">
    <property type="entry name" value="bHLH_PER"/>
    <property type="match status" value="1"/>
</dbReference>
<dbReference type="PANTHER" id="PTHR11269:SF9">
    <property type="entry name" value="PERIOD CIRCADIAN PROTEIN HOMOLOG 2"/>
    <property type="match status" value="1"/>
</dbReference>
<keyword evidence="15" id="KW-1185">Reference proteome</keyword>
<evidence type="ECO:0000256" key="2">
    <source>
        <dbReference type="ARBA" id="ARBA00004496"/>
    </source>
</evidence>
<dbReference type="CDD" id="cd00130">
    <property type="entry name" value="PAS"/>
    <property type="match status" value="1"/>
</dbReference>
<evidence type="ECO:0000313" key="14">
    <source>
        <dbReference type="Ensembl" id="ENSOSIP00000046053.1"/>
    </source>
</evidence>
<keyword evidence="8" id="KW-0539">Nucleus</keyword>
<dbReference type="Pfam" id="PF21353">
    <property type="entry name" value="Per3-like_PAS-A"/>
    <property type="match status" value="1"/>
</dbReference>
<dbReference type="Pfam" id="PF08447">
    <property type="entry name" value="PAS_3"/>
    <property type="match status" value="1"/>
</dbReference>
<dbReference type="GO" id="GO:0001222">
    <property type="term" value="F:transcription corepressor binding"/>
    <property type="evidence" value="ECO:0007669"/>
    <property type="project" value="TreeGrafter"/>
</dbReference>
<dbReference type="GeneTree" id="ENSGT00940000156342"/>
<dbReference type="AlphaFoldDB" id="A0A8C7ZP25"/>
<sequence>MEIKSSGSSGSGTESHGNESHGNDSNGNESHSHESLGSSNGNSKDSALLESSGSHKSSNSHSPSPPSSSNAFSLLSSEQDNPSTSGCSSQESAKAKTQKEVIKTLKELKRHLPEEKRHNNKSTTLNTLKYALRCVKQVEANEEYYQLLMINDSQPSGLDVSSYTIEEIDSITSEYTLKNNDIFAVVVSLITGRIIYISDQAASILNCKRDVFTESKFVEFLTPQDVSVFYSFTTPYRLPSWSMCTGAESSPPDCIQEKSFFCRISGGKENEGDLRYYPFRMTPYLMKVQDTRHSEDQFCCLLLAERVHSGYDAPRIPTDKRIFTTTHTPTCVFQDVDERAVPLLGYLPQDLIGTQILLHLHPNDRPMMLAIHRKIVQHAGQPFDHSSLRFCAQNGEYIILDTSWSSFVNPWSRKVSFVIGKHKVRMGPVNEDVFMSPVSADGHMKTMDSDVQELTEQIHRLLLQVTENKRQIIKNVEKKLYSVPSVNRRGAKMEDSRDPFQDELALNYQGVYSYQQISCLDSVIRYLESCNIPVTMKRKCQSSSNTTSSNSDEDRQKGPTSMQVSGGKRETVVGTQLPLSVPNKPESVVSITSQCSYSSTIVHVGDKKPQPESEITEDVPGAGEVLEYCQNPGAPPCVVSPPSQGKESYRKLGLTKEVLAAHTQKEEQLFLYRFKDHCGLDALKPKQERPPAELPPRRGPRKKKSKSKRAKRITSTENKAVKQALPQPPQPKQVLKHPAGPPPDASQSFPPTVHPSMLQGMPLQLYPTVSPSSPHTEATPQGFMGAQNSPFAPMMAPIVAFLMPNYMYPAMASGHLLPFQPVVHAGDTPTHMQPAGQAAFLGQCNPTPQPVPGNHNQLNSSNSFAPLAGYITPSFYFPSPSETPKPQAEMLSRSSTPESVEAGSEASPPLFQSRCSSPLNLLELELSVDRQDNPGLTSGGQGSHMTERERGGTICQAKERDLKRVKKSFFFFYPSLSLLGPPGPLYFEGTSSVYERLSWDKVWSRLWAWSDEVGISSKNRHTSPFSHNPDSLYKEKLRLLQKCQPRFSEEQRKELVDVHPWMKKGGLPKAIDIKVNQNSRILQMTSLCFRPDLIASWVCFPGLLLL</sequence>
<reference evidence="14" key="1">
    <citation type="submission" date="2025-08" db="UniProtKB">
        <authorList>
            <consortium name="Ensembl"/>
        </authorList>
    </citation>
    <scope>IDENTIFICATION</scope>
</reference>
<evidence type="ECO:0000313" key="15">
    <source>
        <dbReference type="Proteomes" id="UP000694383"/>
    </source>
</evidence>
<evidence type="ECO:0000256" key="1">
    <source>
        <dbReference type="ARBA" id="ARBA00004123"/>
    </source>
</evidence>
<dbReference type="Ensembl" id="ENSOSIT00000048418.1">
    <property type="protein sequence ID" value="ENSOSIP00000046053.1"/>
    <property type="gene ID" value="ENSOSIG00000021669.1"/>
</dbReference>
<dbReference type="GO" id="GO:0043153">
    <property type="term" value="P:entrainment of circadian clock by photoperiod"/>
    <property type="evidence" value="ECO:0007669"/>
    <property type="project" value="TreeGrafter"/>
</dbReference>
<feature type="region of interest" description="Disordered" evidence="12">
    <location>
        <begin position="538"/>
        <end position="579"/>
    </location>
</feature>
<keyword evidence="3" id="KW-0963">Cytoplasm</keyword>
<dbReference type="InterPro" id="IPR022728">
    <property type="entry name" value="Period_circadian-like_C"/>
</dbReference>
<evidence type="ECO:0000256" key="11">
    <source>
        <dbReference type="SAM" id="Coils"/>
    </source>
</evidence>
<dbReference type="Gene3D" id="3.30.450.20">
    <property type="entry name" value="PAS domain"/>
    <property type="match status" value="2"/>
</dbReference>
<feature type="region of interest" description="Disordered" evidence="12">
    <location>
        <begin position="878"/>
        <end position="911"/>
    </location>
</feature>
<evidence type="ECO:0000256" key="8">
    <source>
        <dbReference type="ARBA" id="ARBA00023242"/>
    </source>
</evidence>
<dbReference type="SMART" id="SM00091">
    <property type="entry name" value="PAS"/>
    <property type="match status" value="2"/>
</dbReference>
<dbReference type="InterPro" id="IPR048814">
    <property type="entry name" value="Per1-3_PAS-A"/>
</dbReference>
<feature type="compositionally biased region" description="Low complexity" evidence="12">
    <location>
        <begin position="46"/>
        <end position="78"/>
    </location>
</feature>
<evidence type="ECO:0000256" key="9">
    <source>
        <dbReference type="ARBA" id="ARBA00039684"/>
    </source>
</evidence>
<dbReference type="PROSITE" id="PS50112">
    <property type="entry name" value="PAS"/>
    <property type="match status" value="1"/>
</dbReference>
<dbReference type="Pfam" id="PF12114">
    <property type="entry name" value="Period_C"/>
    <property type="match status" value="1"/>
</dbReference>
<organism evidence="14 15">
    <name type="scientific">Oryzias sinensis</name>
    <name type="common">Chinese medaka</name>
    <dbReference type="NCBI Taxonomy" id="183150"/>
    <lineage>
        <taxon>Eukaryota</taxon>
        <taxon>Metazoa</taxon>
        <taxon>Chordata</taxon>
        <taxon>Craniata</taxon>
        <taxon>Vertebrata</taxon>
        <taxon>Euteleostomi</taxon>
        <taxon>Actinopterygii</taxon>
        <taxon>Neopterygii</taxon>
        <taxon>Teleostei</taxon>
        <taxon>Neoteleostei</taxon>
        <taxon>Acanthomorphata</taxon>
        <taxon>Ovalentaria</taxon>
        <taxon>Atherinomorphae</taxon>
        <taxon>Beloniformes</taxon>
        <taxon>Adrianichthyidae</taxon>
        <taxon>Oryziinae</taxon>
        <taxon>Oryzias</taxon>
    </lineage>
</organism>
<feature type="region of interest" description="Disordered" evidence="12">
    <location>
        <begin position="1"/>
        <end position="99"/>
    </location>
</feature>
<feature type="domain" description="PAS" evidence="13">
    <location>
        <begin position="336"/>
        <end position="379"/>
    </location>
</feature>
<dbReference type="Proteomes" id="UP000694383">
    <property type="component" value="Unplaced"/>
</dbReference>
<accession>A0A8C7ZP25</accession>
<dbReference type="GO" id="GO:0000122">
    <property type="term" value="P:negative regulation of transcription by RNA polymerase II"/>
    <property type="evidence" value="ECO:0007669"/>
    <property type="project" value="TreeGrafter"/>
</dbReference>
<dbReference type="SUPFAM" id="SSF55785">
    <property type="entry name" value="PYP-like sensor domain (PAS domain)"/>
    <property type="match status" value="1"/>
</dbReference>
<feature type="compositionally biased region" description="Basic residues" evidence="12">
    <location>
        <begin position="698"/>
        <end position="712"/>
    </location>
</feature>
<feature type="coiled-coil region" evidence="11">
    <location>
        <begin position="444"/>
        <end position="471"/>
    </location>
</feature>
<evidence type="ECO:0000256" key="4">
    <source>
        <dbReference type="ARBA" id="ARBA00022737"/>
    </source>
</evidence>
<evidence type="ECO:0000256" key="7">
    <source>
        <dbReference type="ARBA" id="ARBA00023163"/>
    </source>
</evidence>
<evidence type="ECO:0000256" key="12">
    <source>
        <dbReference type="SAM" id="MobiDB-lite"/>
    </source>
</evidence>
<dbReference type="InterPro" id="IPR057310">
    <property type="entry name" value="PER1-3_bHLH"/>
</dbReference>
<evidence type="ECO:0000256" key="10">
    <source>
        <dbReference type="ARBA" id="ARBA00042893"/>
    </source>
</evidence>
<evidence type="ECO:0000256" key="3">
    <source>
        <dbReference type="ARBA" id="ARBA00022490"/>
    </source>
</evidence>
<feature type="region of interest" description="Disordered" evidence="12">
    <location>
        <begin position="928"/>
        <end position="952"/>
    </location>
</feature>
<keyword evidence="6" id="KW-0090">Biological rhythms</keyword>
<dbReference type="InterPro" id="IPR000014">
    <property type="entry name" value="PAS"/>
</dbReference>
<keyword evidence="7" id="KW-0804">Transcription</keyword>
<dbReference type="FunFam" id="3.30.450.20:FF:000004">
    <property type="entry name" value="Period circadian protein homolog 3"/>
    <property type="match status" value="1"/>
</dbReference>
<protein>
    <recommendedName>
        <fullName evidence="9">Period circadian protein homolog 2</fullName>
    </recommendedName>
    <alternativeName>
        <fullName evidence="10">Circadian clock protein PERIOD 2</fullName>
    </alternativeName>
</protein>
<keyword evidence="5" id="KW-0805">Transcription regulation</keyword>
<evidence type="ECO:0000256" key="5">
    <source>
        <dbReference type="ARBA" id="ARBA00023015"/>
    </source>
</evidence>
<evidence type="ECO:0000256" key="6">
    <source>
        <dbReference type="ARBA" id="ARBA00023108"/>
    </source>
</evidence>
<dbReference type="FunFam" id="3.30.450.20:FF:000013">
    <property type="entry name" value="Period circadian protein homolog 2"/>
    <property type="match status" value="1"/>
</dbReference>
<feature type="region of interest" description="Disordered" evidence="12">
    <location>
        <begin position="682"/>
        <end position="784"/>
    </location>
</feature>
<feature type="compositionally biased region" description="Basic and acidic residues" evidence="12">
    <location>
        <begin position="682"/>
        <end position="691"/>
    </location>
</feature>
<feature type="compositionally biased region" description="Polar residues" evidence="12">
    <location>
        <begin position="79"/>
        <end position="92"/>
    </location>
</feature>